<evidence type="ECO:0000313" key="2">
    <source>
        <dbReference type="Proteomes" id="UP000702425"/>
    </source>
</evidence>
<reference evidence="1 2" key="1">
    <citation type="journal article" date="2020" name="Sci. Rep.">
        <title>A novel cyanobacterial geosmin producer, revising GeoA distribution and dispersion patterns in Bacteria.</title>
        <authorList>
            <person name="Churro C."/>
            <person name="Semedo-Aguiar A.P."/>
            <person name="Silva A.D."/>
            <person name="Pereira-Leal J.B."/>
            <person name="Leite R.B."/>
        </authorList>
    </citation>
    <scope>NUCLEOTIDE SEQUENCE [LARGE SCALE GENOMIC DNA]</scope>
    <source>
        <strain evidence="1 2">IPMA8</strain>
    </source>
</reference>
<protein>
    <recommendedName>
        <fullName evidence="3">Transposase</fullName>
    </recommendedName>
</protein>
<keyword evidence="2" id="KW-1185">Reference proteome</keyword>
<comment type="caution">
    <text evidence="1">The sequence shown here is derived from an EMBL/GenBank/DDBJ whole genome shotgun (WGS) entry which is preliminary data.</text>
</comment>
<dbReference type="Proteomes" id="UP000702425">
    <property type="component" value="Unassembled WGS sequence"/>
</dbReference>
<dbReference type="RefSeq" id="WP_172187977.1">
    <property type="nucleotide sequence ID" value="NZ_CAWPPK010000256.1"/>
</dbReference>
<dbReference type="EMBL" id="SRRZ01000043">
    <property type="protein sequence ID" value="NQE34955.1"/>
    <property type="molecule type" value="Genomic_DNA"/>
</dbReference>
<name>A0ABX2CZU7_9CYAN</name>
<evidence type="ECO:0000313" key="1">
    <source>
        <dbReference type="EMBL" id="NQE34955.1"/>
    </source>
</evidence>
<accession>A0ABX2CZU7</accession>
<organism evidence="1 2">
    <name type="scientific">Microcoleus asticus IPMA8</name>
    <dbReference type="NCBI Taxonomy" id="2563858"/>
    <lineage>
        <taxon>Bacteria</taxon>
        <taxon>Bacillati</taxon>
        <taxon>Cyanobacteriota</taxon>
        <taxon>Cyanophyceae</taxon>
        <taxon>Oscillatoriophycideae</taxon>
        <taxon>Oscillatoriales</taxon>
        <taxon>Microcoleaceae</taxon>
        <taxon>Microcoleus</taxon>
        <taxon>Microcoleus asticus</taxon>
    </lineage>
</organism>
<proteinExistence type="predicted"/>
<evidence type="ECO:0008006" key="3">
    <source>
        <dbReference type="Google" id="ProtNLM"/>
    </source>
</evidence>
<gene>
    <name evidence="1" type="ORF">E5S67_02684</name>
</gene>
<sequence>MFYHNSIESAMKKLYKSLSEKDKRRYGARESQKLGWGGISYGMQLLGCSRNTLIKGLEDLEKMDEQTLNSSRSRKKGGGIKSILSTKIGIDAAFLEVLKNHTAGDPMNE</sequence>